<dbReference type="SUPFAM" id="SSF48239">
    <property type="entry name" value="Terpenoid cyclases/Protein prenyltransferases"/>
    <property type="match status" value="1"/>
</dbReference>
<evidence type="ECO:0000313" key="3">
    <source>
        <dbReference type="EMBL" id="OCS89265.1"/>
    </source>
</evidence>
<dbReference type="Proteomes" id="UP000093482">
    <property type="component" value="Unassembled WGS sequence"/>
</dbReference>
<dbReference type="OrthoDB" id="411361at2"/>
<reference evidence="3 4" key="1">
    <citation type="submission" date="2016-07" db="EMBL/GenBank/DDBJ databases">
        <title>Caryophanon latum genome sequencing.</title>
        <authorList>
            <person name="Verma A."/>
            <person name="Pal Y."/>
            <person name="Krishnamurthi S."/>
        </authorList>
    </citation>
    <scope>NUCLEOTIDE SEQUENCE [LARGE SCALE GENOMIC DNA]</scope>
    <source>
        <strain evidence="3 4">DSM 14151</strain>
    </source>
</reference>
<protein>
    <recommendedName>
        <fullName evidence="2">SLH domain-containing protein</fullName>
    </recommendedName>
</protein>
<sequence>MKKQLIAVLFALCVLLIVQLPASANDMLQKAEQRLLSIVPNPKYGNEWIVFTLARGGYENDAYYSAYIEDVAKTLQEKDGVLHMYKYTEYARVILALQAIGADPTTIGGYNVYEKLLNVNEVATQGVNGPVFALIAFDSKKSAYPISDELRQQFIASILSNQLVTGSFTLDDETDNVDMTAMALQALAPYREQANVGAAVERALAYLQRALQTEALSSESYAQVIVALSALQLDVATTEGFTTVLPKFFAFYNTATGGFKHLVTDEADDVMATEQGTYAYVAYERFKNGDTSLYDMNDKETQFVFTDTVNHWVRQDAAIAQEKGIMNGYDDGTFRPSQSLTRVQAISILARVLQLPAPKQSLVFTDVANYASATKQLVQSAYEAGLIQHNGGTFSPAKQITRAQLATMMARAYTYKTSEALTLTPTTFSDVATFHIDTQRAIEFLASVGIVNKQATFNPSGATTRAHAAKMFVRFMDVIER</sequence>
<dbReference type="PROSITE" id="PS51272">
    <property type="entry name" value="SLH"/>
    <property type="match status" value="3"/>
</dbReference>
<proteinExistence type="predicted"/>
<dbReference type="AlphaFoldDB" id="A0A1C0YQ27"/>
<dbReference type="RefSeq" id="WP_066465325.1">
    <property type="nucleotide sequence ID" value="NZ_MATO01000044.1"/>
</dbReference>
<dbReference type="InterPro" id="IPR008930">
    <property type="entry name" value="Terpenoid_cyclase/PrenylTrfase"/>
</dbReference>
<keyword evidence="1" id="KW-0732">Signal</keyword>
<feature type="domain" description="SLH" evidence="2">
    <location>
        <begin position="300"/>
        <end position="363"/>
    </location>
</feature>
<gene>
    <name evidence="3" type="ORF">A6K76_13020</name>
</gene>
<evidence type="ECO:0000256" key="1">
    <source>
        <dbReference type="SAM" id="SignalP"/>
    </source>
</evidence>
<dbReference type="PANTHER" id="PTHR43308">
    <property type="entry name" value="OUTER MEMBRANE PROTEIN ALPHA-RELATED"/>
    <property type="match status" value="1"/>
</dbReference>
<keyword evidence="4" id="KW-1185">Reference proteome</keyword>
<feature type="signal peptide" evidence="1">
    <location>
        <begin position="1"/>
        <end position="24"/>
    </location>
</feature>
<dbReference type="Gene3D" id="1.50.10.20">
    <property type="match status" value="1"/>
</dbReference>
<feature type="chain" id="PRO_5008649225" description="SLH domain-containing protein" evidence="1">
    <location>
        <begin position="25"/>
        <end position="481"/>
    </location>
</feature>
<evidence type="ECO:0000313" key="4">
    <source>
        <dbReference type="Proteomes" id="UP000093482"/>
    </source>
</evidence>
<name>A0A1C0YQ27_9BACL</name>
<dbReference type="InterPro" id="IPR001119">
    <property type="entry name" value="SLH_dom"/>
</dbReference>
<dbReference type="InterPro" id="IPR051465">
    <property type="entry name" value="Cell_Envelope_Struct_Comp"/>
</dbReference>
<dbReference type="Pfam" id="PF00395">
    <property type="entry name" value="SLH"/>
    <property type="match status" value="3"/>
</dbReference>
<feature type="domain" description="SLH" evidence="2">
    <location>
        <begin position="364"/>
        <end position="423"/>
    </location>
</feature>
<evidence type="ECO:0000259" key="2">
    <source>
        <dbReference type="PROSITE" id="PS51272"/>
    </source>
</evidence>
<dbReference type="EMBL" id="MATO01000044">
    <property type="protein sequence ID" value="OCS89265.1"/>
    <property type="molecule type" value="Genomic_DNA"/>
</dbReference>
<comment type="caution">
    <text evidence="3">The sequence shown here is derived from an EMBL/GenBank/DDBJ whole genome shotgun (WGS) entry which is preliminary data.</text>
</comment>
<feature type="domain" description="SLH" evidence="2">
    <location>
        <begin position="425"/>
        <end position="481"/>
    </location>
</feature>
<dbReference type="PANTHER" id="PTHR43308:SF5">
    <property type="entry name" value="S-LAYER PROTEIN _ PEPTIDOGLYCAN ENDO-BETA-N-ACETYLGLUCOSAMINIDASE"/>
    <property type="match status" value="1"/>
</dbReference>
<organism evidence="3 4">
    <name type="scientific">Caryophanon latum</name>
    <dbReference type="NCBI Taxonomy" id="33977"/>
    <lineage>
        <taxon>Bacteria</taxon>
        <taxon>Bacillati</taxon>
        <taxon>Bacillota</taxon>
        <taxon>Bacilli</taxon>
        <taxon>Bacillales</taxon>
        <taxon>Caryophanaceae</taxon>
        <taxon>Caryophanon</taxon>
    </lineage>
</organism>
<accession>A0A1C0YQ27</accession>